<accession>A0A6C0DTH7</accession>
<name>A0A6C0DTH7_9ZZZZ</name>
<dbReference type="InterPro" id="IPR029044">
    <property type="entry name" value="Nucleotide-diphossugar_trans"/>
</dbReference>
<reference evidence="2" key="1">
    <citation type="journal article" date="2020" name="Nature">
        <title>Giant virus diversity and host interactions through global metagenomics.</title>
        <authorList>
            <person name="Schulz F."/>
            <person name="Roux S."/>
            <person name="Paez-Espino D."/>
            <person name="Jungbluth S."/>
            <person name="Walsh D.A."/>
            <person name="Denef V.J."/>
            <person name="McMahon K.D."/>
            <person name="Konstantinidis K.T."/>
            <person name="Eloe-Fadrosh E.A."/>
            <person name="Kyrpides N.C."/>
            <person name="Woyke T."/>
        </authorList>
    </citation>
    <scope>NUCLEOTIDE SEQUENCE</scope>
    <source>
        <strain evidence="2">GVMAG-M-3300023174-5</strain>
    </source>
</reference>
<sequence length="200" mass="23937">MKIFYFSDSSFLDMKENFENSFKDNFEKCFFYLEKVNLNRDQPGSGCDIWKYKTEMIVEAIKNNMNEVIVISDIDIMFYKPVMPVINICMENKEIVLQKETEHKWANIGFMAILCNQNTLNFWSEVLKTINETNRWDQEIVNDLIFIKNYDIKWGLFPHPIWNWSQGGLNKDLILHHANCVSTKEGKYEQMEYVKNYMFN</sequence>
<protein>
    <recommendedName>
        <fullName evidence="1">Nucleotide-diphospho-sugar transferase domain-containing protein</fullName>
    </recommendedName>
</protein>
<dbReference type="SUPFAM" id="SSF53448">
    <property type="entry name" value="Nucleotide-diphospho-sugar transferases"/>
    <property type="match status" value="1"/>
</dbReference>
<dbReference type="EMBL" id="MN739669">
    <property type="protein sequence ID" value="QHT19811.1"/>
    <property type="molecule type" value="Genomic_DNA"/>
</dbReference>
<dbReference type="InterPro" id="IPR005069">
    <property type="entry name" value="Nucl-diP-sugar_transferase"/>
</dbReference>
<feature type="domain" description="Nucleotide-diphospho-sugar transferase" evidence="1">
    <location>
        <begin position="56"/>
        <end position="191"/>
    </location>
</feature>
<evidence type="ECO:0000313" key="2">
    <source>
        <dbReference type="EMBL" id="QHT19811.1"/>
    </source>
</evidence>
<evidence type="ECO:0000259" key="1">
    <source>
        <dbReference type="Pfam" id="PF03407"/>
    </source>
</evidence>
<dbReference type="Pfam" id="PF03407">
    <property type="entry name" value="Nucleotid_trans"/>
    <property type="match status" value="1"/>
</dbReference>
<organism evidence="2">
    <name type="scientific">viral metagenome</name>
    <dbReference type="NCBI Taxonomy" id="1070528"/>
    <lineage>
        <taxon>unclassified sequences</taxon>
        <taxon>metagenomes</taxon>
        <taxon>organismal metagenomes</taxon>
    </lineage>
</organism>
<dbReference type="AlphaFoldDB" id="A0A6C0DTH7"/>
<proteinExistence type="predicted"/>